<comment type="caution">
    <text evidence="1">The sequence shown here is derived from an EMBL/GenBank/DDBJ whole genome shotgun (WGS) entry which is preliminary data.</text>
</comment>
<reference evidence="1 2" key="1">
    <citation type="submission" date="2023-05" db="EMBL/GenBank/DDBJ databases">
        <title>B98-5 Cell Line De Novo Hybrid Assembly: An Optical Mapping Approach.</title>
        <authorList>
            <person name="Kananen K."/>
            <person name="Auerbach J.A."/>
            <person name="Kautto E."/>
            <person name="Blachly J.S."/>
        </authorList>
    </citation>
    <scope>NUCLEOTIDE SEQUENCE [LARGE SCALE GENOMIC DNA]</scope>
    <source>
        <strain evidence="1">B95-8</strain>
        <tissue evidence="1">Cell line</tissue>
    </source>
</reference>
<protein>
    <submittedName>
        <fullName evidence="1">M-phase inducer phosphatase 3</fullName>
    </submittedName>
</protein>
<evidence type="ECO:0000313" key="1">
    <source>
        <dbReference type="EMBL" id="KAK2116888.1"/>
    </source>
</evidence>
<evidence type="ECO:0000313" key="2">
    <source>
        <dbReference type="Proteomes" id="UP001266305"/>
    </source>
</evidence>
<feature type="non-terminal residue" evidence="1">
    <location>
        <position position="52"/>
    </location>
</feature>
<gene>
    <name evidence="1" type="primary">CDC25C</name>
    <name evidence="1" type="ORF">P7K49_003774</name>
</gene>
<sequence length="52" mass="5786">INGNLVDSEMKYLGSPITAVPKLDTNPKLGEDQAEEISDEFMKFSLEDQEAK</sequence>
<feature type="non-terminal residue" evidence="1">
    <location>
        <position position="1"/>
    </location>
</feature>
<organism evidence="1 2">
    <name type="scientific">Saguinus oedipus</name>
    <name type="common">Cotton-top tamarin</name>
    <name type="synonym">Oedipomidas oedipus</name>
    <dbReference type="NCBI Taxonomy" id="9490"/>
    <lineage>
        <taxon>Eukaryota</taxon>
        <taxon>Metazoa</taxon>
        <taxon>Chordata</taxon>
        <taxon>Craniata</taxon>
        <taxon>Vertebrata</taxon>
        <taxon>Euteleostomi</taxon>
        <taxon>Mammalia</taxon>
        <taxon>Eutheria</taxon>
        <taxon>Euarchontoglires</taxon>
        <taxon>Primates</taxon>
        <taxon>Haplorrhini</taxon>
        <taxon>Platyrrhini</taxon>
        <taxon>Cebidae</taxon>
        <taxon>Callitrichinae</taxon>
        <taxon>Saguinus</taxon>
    </lineage>
</organism>
<accession>A0ABQ9W7W4</accession>
<dbReference type="Proteomes" id="UP001266305">
    <property type="component" value="Unassembled WGS sequence"/>
</dbReference>
<name>A0ABQ9W7W4_SAGOE</name>
<dbReference type="EMBL" id="JASSZA010000002">
    <property type="protein sequence ID" value="KAK2116888.1"/>
    <property type="molecule type" value="Genomic_DNA"/>
</dbReference>
<proteinExistence type="predicted"/>
<keyword evidence="2" id="KW-1185">Reference proteome</keyword>